<organism evidence="1">
    <name type="scientific">Ceratitis capitata</name>
    <name type="common">Mediterranean fruit fly</name>
    <name type="synonym">Tephritis capitata</name>
    <dbReference type="NCBI Taxonomy" id="7213"/>
    <lineage>
        <taxon>Eukaryota</taxon>
        <taxon>Metazoa</taxon>
        <taxon>Ecdysozoa</taxon>
        <taxon>Arthropoda</taxon>
        <taxon>Hexapoda</taxon>
        <taxon>Insecta</taxon>
        <taxon>Pterygota</taxon>
        <taxon>Neoptera</taxon>
        <taxon>Endopterygota</taxon>
        <taxon>Diptera</taxon>
        <taxon>Brachycera</taxon>
        <taxon>Muscomorpha</taxon>
        <taxon>Tephritoidea</taxon>
        <taxon>Tephritidae</taxon>
        <taxon>Ceratitis</taxon>
        <taxon>Ceratitis</taxon>
    </lineage>
</organism>
<protein>
    <submittedName>
        <fullName evidence="1">RNA-directed DNA polymerase from mobile element jockey</fullName>
    </submittedName>
</protein>
<keyword evidence="1" id="KW-0695">RNA-directed DNA polymerase</keyword>
<reference evidence="1" key="1">
    <citation type="submission" date="2013-07" db="EMBL/GenBank/DDBJ databases">
        <authorList>
            <person name="Geib S."/>
        </authorList>
    </citation>
    <scope>NUCLEOTIDE SEQUENCE</scope>
</reference>
<sequence length="126" mass="14652">DIPTSDKVVTSTFAVDTAILILSGYKCPNTATKVLEQHLKLIEERRKQVNENKCKHVTFTLWPKRCPIVKLNDVPIPQANEITYLGIHLDRRRLTWKRHISLKKMQLKLKFSSLYLLLSKKSRLSL</sequence>
<feature type="non-terminal residue" evidence="1">
    <location>
        <position position="1"/>
    </location>
</feature>
<name>W8CAM6_CERCA</name>
<evidence type="ECO:0000313" key="1">
    <source>
        <dbReference type="EMBL" id="JAC05392.1"/>
    </source>
</evidence>
<dbReference type="GO" id="GO:0003964">
    <property type="term" value="F:RNA-directed DNA polymerase activity"/>
    <property type="evidence" value="ECO:0007669"/>
    <property type="project" value="UniProtKB-KW"/>
</dbReference>
<accession>W8CAM6</accession>
<dbReference type="EMBL" id="GAMC01001164">
    <property type="protein sequence ID" value="JAC05392.1"/>
    <property type="molecule type" value="mRNA"/>
</dbReference>
<reference evidence="1" key="2">
    <citation type="journal article" date="2014" name="BMC Genomics">
        <title>A genomic perspective to assessing quality of mass-reared SIT flies used in Mediterranean fruit fly (Ceratitis capitata) eradication in California.</title>
        <authorList>
            <person name="Calla B."/>
            <person name="Hall B."/>
            <person name="Hou S."/>
            <person name="Geib S.M."/>
        </authorList>
    </citation>
    <scope>NUCLEOTIDE SEQUENCE</scope>
</reference>
<gene>
    <name evidence="1" type="primary">RTJK</name>
</gene>
<keyword evidence="1" id="KW-0548">Nucleotidyltransferase</keyword>
<proteinExistence type="evidence at transcript level"/>
<keyword evidence="1" id="KW-0808">Transferase</keyword>
<dbReference type="AlphaFoldDB" id="W8CAM6"/>